<dbReference type="AlphaFoldDB" id="A0AAU7DUY2"/>
<name>A0AAU7DUY2_9MICO</name>
<organism evidence="1">
    <name type="scientific">Jonesiaceae bacterium BS-20</name>
    <dbReference type="NCBI Taxonomy" id="3120821"/>
    <lineage>
        <taxon>Bacteria</taxon>
        <taxon>Bacillati</taxon>
        <taxon>Actinomycetota</taxon>
        <taxon>Actinomycetes</taxon>
        <taxon>Micrococcales</taxon>
        <taxon>Jonesiaceae</taxon>
    </lineage>
</organism>
<dbReference type="PANTHER" id="PTHR42999">
    <property type="entry name" value="ANTIBIOTIC RESISTANCE PROTEIN MCBG"/>
    <property type="match status" value="1"/>
</dbReference>
<accession>A0AAU7DUY2</accession>
<dbReference type="PANTHER" id="PTHR42999:SF2">
    <property type="match status" value="1"/>
</dbReference>
<reference evidence="1" key="1">
    <citation type="submission" date="2024-02" db="EMBL/GenBank/DDBJ databases">
        <title>Tomenella chthoni gen. nov. sp. nov., a member of the family Jonesiaceae isolated from bat guano.</title>
        <authorList>
            <person name="Miller S.L."/>
            <person name="King J."/>
            <person name="Sankaranarayanan K."/>
            <person name="Lawson P.A."/>
        </authorList>
    </citation>
    <scope>NUCLEOTIDE SEQUENCE</scope>
    <source>
        <strain evidence="1">BS-20</strain>
    </source>
</reference>
<dbReference type="InterPro" id="IPR001646">
    <property type="entry name" value="5peptide_repeat"/>
</dbReference>
<dbReference type="SUPFAM" id="SSF141571">
    <property type="entry name" value="Pentapeptide repeat-like"/>
    <property type="match status" value="1"/>
</dbReference>
<proteinExistence type="predicted"/>
<sequence length="202" mass="22350">MTEQRTPYEFIESGGYIEGHRIENVDFSTMVEPGLRILDTQFMQCDFAGTDFSNGHLSKVSFDTVNAPQLQLHDSGLQDIDITHSRLGGIQAYATNWQRARIAESKIEFLNLRDSKLTRMQFENCAINELDLTGATLKNVVFKNCTIGKLIMTRATCAQVDLRGADLGGVTDFAGLKGTTMSLPQFIDLAPDFAAILGVHLK</sequence>
<gene>
    <name evidence="1" type="ORF">V5R04_14970</name>
</gene>
<dbReference type="InterPro" id="IPR052949">
    <property type="entry name" value="PA_immunity-related"/>
</dbReference>
<dbReference type="EMBL" id="CP146203">
    <property type="protein sequence ID" value="XBH21490.1"/>
    <property type="molecule type" value="Genomic_DNA"/>
</dbReference>
<protein>
    <submittedName>
        <fullName evidence="1">Pentapeptide repeat-containing protein</fullName>
    </submittedName>
</protein>
<dbReference type="Gene3D" id="2.160.20.80">
    <property type="entry name" value="E3 ubiquitin-protein ligase SopA"/>
    <property type="match status" value="1"/>
</dbReference>
<evidence type="ECO:0000313" key="1">
    <source>
        <dbReference type="EMBL" id="XBH21490.1"/>
    </source>
</evidence>
<dbReference type="Pfam" id="PF13599">
    <property type="entry name" value="Pentapeptide_4"/>
    <property type="match status" value="1"/>
</dbReference>